<comment type="caution">
    <text evidence="8">The sequence shown here is derived from an EMBL/GenBank/DDBJ whole genome shotgun (WGS) entry which is preliminary data.</text>
</comment>
<dbReference type="InterPro" id="IPR035474">
    <property type="entry name" value="SIS_Kpsf"/>
</dbReference>
<reference evidence="8 9" key="1">
    <citation type="submission" date="2022-04" db="EMBL/GenBank/DDBJ databases">
        <authorList>
            <person name="Grouzdev D.S."/>
            <person name="Pantiukh K.S."/>
            <person name="Krutkina M.S."/>
        </authorList>
    </citation>
    <scope>NUCLEOTIDE SEQUENCE [LARGE SCALE GENOMIC DNA]</scope>
    <source>
        <strain evidence="8 9">6x-1</strain>
    </source>
</reference>
<dbReference type="PIRSF" id="PIRSF004692">
    <property type="entry name" value="KdsD_KpsF"/>
    <property type="match status" value="1"/>
</dbReference>
<dbReference type="InterPro" id="IPR050986">
    <property type="entry name" value="GutQ/KpsF_isomerases"/>
</dbReference>
<dbReference type="PROSITE" id="PS51371">
    <property type="entry name" value="CBS"/>
    <property type="match status" value="2"/>
</dbReference>
<dbReference type="PANTHER" id="PTHR42745:SF1">
    <property type="entry name" value="ARABINOSE 5-PHOSPHATE ISOMERASE KDSD"/>
    <property type="match status" value="1"/>
</dbReference>
<feature type="domain" description="CBS" evidence="6">
    <location>
        <begin position="202"/>
        <end position="261"/>
    </location>
</feature>
<sequence length="318" mass="33324">MKMGLLRTVAIESQAMGALAEALRGHLGDETSRAVAAMEVARGRVIVTGMGKSGHIGRKLAATFASTGTPSLFLHAAEASHGDLGMVTPDDVLLAISWSGETAELSDIIAYAKRFAVPLIGMTCNEASALGRAADIVLQLPRVEEACPNKLAPTSSTLVQLALGDALAIALLERRGFSPSDFRIFHPGGKLGARLLKVADLMHVGETMPLVALGTPMSATLIEMTGKRFGCCGVVDAQGALVGIVTDGDLRRRMGGELLDRRVETVMTPNPRVVRPDELASAALGMMNRGQVTVVFVVAEHAPVGILHIHDVLRAGVA</sequence>
<protein>
    <submittedName>
        <fullName evidence="8">KpsF/GutQ family sugar-phosphate isomerase</fullName>
    </submittedName>
</protein>
<name>A0ABT0D6P3_9HYPH</name>
<gene>
    <name evidence="8" type="ORF">MWN34_01680</name>
</gene>
<dbReference type="Pfam" id="PF00571">
    <property type="entry name" value="CBS"/>
    <property type="match status" value="2"/>
</dbReference>
<dbReference type="Pfam" id="PF01380">
    <property type="entry name" value="SIS"/>
    <property type="match status" value="1"/>
</dbReference>
<dbReference type="RefSeq" id="WP_247025896.1">
    <property type="nucleotide sequence ID" value="NZ_JALKCH010000001.1"/>
</dbReference>
<dbReference type="PANTHER" id="PTHR42745">
    <property type="match status" value="1"/>
</dbReference>
<dbReference type="Proteomes" id="UP001203284">
    <property type="component" value="Unassembled WGS sequence"/>
</dbReference>
<dbReference type="InterPro" id="IPR046348">
    <property type="entry name" value="SIS_dom_sf"/>
</dbReference>
<dbReference type="GO" id="GO:0016853">
    <property type="term" value="F:isomerase activity"/>
    <property type="evidence" value="ECO:0007669"/>
    <property type="project" value="UniProtKB-KW"/>
</dbReference>
<keyword evidence="8" id="KW-0413">Isomerase</keyword>
<evidence type="ECO:0000313" key="8">
    <source>
        <dbReference type="EMBL" id="MCK0195616.1"/>
    </source>
</evidence>
<keyword evidence="3 5" id="KW-0129">CBS domain</keyword>
<comment type="similarity">
    <text evidence="1 4">Belongs to the SIS family. GutQ/KpsF subfamily.</text>
</comment>
<keyword evidence="9" id="KW-1185">Reference proteome</keyword>
<evidence type="ECO:0000256" key="4">
    <source>
        <dbReference type="PIRNR" id="PIRNR004692"/>
    </source>
</evidence>
<dbReference type="InterPro" id="IPR004800">
    <property type="entry name" value="KdsD/KpsF-type"/>
</dbReference>
<dbReference type="InterPro" id="IPR001347">
    <property type="entry name" value="SIS_dom"/>
</dbReference>
<accession>A0ABT0D6P3</accession>
<dbReference type="CDD" id="cd04604">
    <property type="entry name" value="CBS_pair_SIS_assoc"/>
    <property type="match status" value="1"/>
</dbReference>
<proteinExistence type="inferred from homology"/>
<dbReference type="InterPro" id="IPR000644">
    <property type="entry name" value="CBS_dom"/>
</dbReference>
<dbReference type="NCBIfam" id="TIGR00393">
    <property type="entry name" value="kpsF"/>
    <property type="match status" value="1"/>
</dbReference>
<evidence type="ECO:0000256" key="1">
    <source>
        <dbReference type="ARBA" id="ARBA00008165"/>
    </source>
</evidence>
<dbReference type="PROSITE" id="PS51464">
    <property type="entry name" value="SIS"/>
    <property type="match status" value="1"/>
</dbReference>
<organism evidence="8 9">
    <name type="scientific">Ancylobacter crimeensis</name>
    <dbReference type="NCBI Taxonomy" id="2579147"/>
    <lineage>
        <taxon>Bacteria</taxon>
        <taxon>Pseudomonadati</taxon>
        <taxon>Pseudomonadota</taxon>
        <taxon>Alphaproteobacteria</taxon>
        <taxon>Hyphomicrobiales</taxon>
        <taxon>Xanthobacteraceae</taxon>
        <taxon>Ancylobacter</taxon>
    </lineage>
</organism>
<dbReference type="Gene3D" id="3.10.580.10">
    <property type="entry name" value="CBS-domain"/>
    <property type="match status" value="1"/>
</dbReference>
<feature type="domain" description="CBS" evidence="6">
    <location>
        <begin position="267"/>
        <end position="318"/>
    </location>
</feature>
<feature type="domain" description="SIS" evidence="7">
    <location>
        <begin position="34"/>
        <end position="177"/>
    </location>
</feature>
<dbReference type="CDD" id="cd05014">
    <property type="entry name" value="SIS_Kpsf"/>
    <property type="match status" value="1"/>
</dbReference>
<dbReference type="SUPFAM" id="SSF53697">
    <property type="entry name" value="SIS domain"/>
    <property type="match status" value="1"/>
</dbReference>
<evidence type="ECO:0000313" key="9">
    <source>
        <dbReference type="Proteomes" id="UP001203284"/>
    </source>
</evidence>
<evidence type="ECO:0000259" key="7">
    <source>
        <dbReference type="PROSITE" id="PS51464"/>
    </source>
</evidence>
<keyword evidence="2" id="KW-0677">Repeat</keyword>
<evidence type="ECO:0000256" key="5">
    <source>
        <dbReference type="PROSITE-ProRule" id="PRU00703"/>
    </source>
</evidence>
<dbReference type="InterPro" id="IPR046342">
    <property type="entry name" value="CBS_dom_sf"/>
</dbReference>
<evidence type="ECO:0000256" key="2">
    <source>
        <dbReference type="ARBA" id="ARBA00022737"/>
    </source>
</evidence>
<evidence type="ECO:0000259" key="6">
    <source>
        <dbReference type="PROSITE" id="PS51371"/>
    </source>
</evidence>
<evidence type="ECO:0000256" key="3">
    <source>
        <dbReference type="ARBA" id="ARBA00023122"/>
    </source>
</evidence>
<dbReference type="Gene3D" id="3.40.50.10490">
    <property type="entry name" value="Glucose-6-phosphate isomerase like protein, domain 1"/>
    <property type="match status" value="1"/>
</dbReference>
<dbReference type="EMBL" id="JALKCH010000001">
    <property type="protein sequence ID" value="MCK0195616.1"/>
    <property type="molecule type" value="Genomic_DNA"/>
</dbReference>